<dbReference type="PANTHER" id="PTHR32282:SF11">
    <property type="entry name" value="PENICILLIN-BINDING PROTEIN 1B"/>
    <property type="match status" value="1"/>
</dbReference>
<dbReference type="Gene3D" id="3.40.710.10">
    <property type="entry name" value="DD-peptidase/beta-lactamase superfamily"/>
    <property type="match status" value="2"/>
</dbReference>
<protein>
    <recommendedName>
        <fullName evidence="7">Penicillin-binding protein 1A</fullName>
        <ecNumber evidence="24">2.4.99.28</ecNumber>
        <ecNumber evidence="6">3.4.16.4</ecNumber>
    </recommendedName>
</protein>
<evidence type="ECO:0000256" key="6">
    <source>
        <dbReference type="ARBA" id="ARBA00012448"/>
    </source>
</evidence>
<dbReference type="GO" id="GO:0005886">
    <property type="term" value="C:plasma membrane"/>
    <property type="evidence" value="ECO:0007669"/>
    <property type="project" value="UniProtKB-SubCell"/>
</dbReference>
<dbReference type="SUPFAM" id="SSF56601">
    <property type="entry name" value="beta-lactamase/transpeptidase-like"/>
    <property type="match status" value="1"/>
</dbReference>
<evidence type="ECO:0000256" key="20">
    <source>
        <dbReference type="ARBA" id="ARBA00023251"/>
    </source>
</evidence>
<evidence type="ECO:0000256" key="7">
    <source>
        <dbReference type="ARBA" id="ARBA00018638"/>
    </source>
</evidence>
<dbReference type="GO" id="GO:0009252">
    <property type="term" value="P:peptidoglycan biosynthetic process"/>
    <property type="evidence" value="ECO:0007669"/>
    <property type="project" value="UniProtKB-UniPathway"/>
</dbReference>
<evidence type="ECO:0000256" key="26">
    <source>
        <dbReference type="ARBA" id="ARBA00060592"/>
    </source>
</evidence>
<keyword evidence="20" id="KW-0046">Antibiotic resistance</keyword>
<evidence type="ECO:0000256" key="18">
    <source>
        <dbReference type="ARBA" id="ARBA00022989"/>
    </source>
</evidence>
<evidence type="ECO:0000259" key="29">
    <source>
        <dbReference type="Pfam" id="PF00905"/>
    </source>
</evidence>
<evidence type="ECO:0000256" key="16">
    <source>
        <dbReference type="ARBA" id="ARBA00022968"/>
    </source>
</evidence>
<evidence type="ECO:0000256" key="4">
    <source>
        <dbReference type="ARBA" id="ARBA00007090"/>
    </source>
</evidence>
<keyword evidence="12" id="KW-0808">Transferase</keyword>
<evidence type="ECO:0000256" key="12">
    <source>
        <dbReference type="ARBA" id="ARBA00022679"/>
    </source>
</evidence>
<comment type="subcellular location">
    <subcellularLocation>
        <location evidence="2">Cell membrane</location>
        <topology evidence="2">Single-pass type II membrane protein</topology>
    </subcellularLocation>
</comment>
<comment type="caution">
    <text evidence="31">The sequence shown here is derived from an EMBL/GenBank/DDBJ whole genome shotgun (WGS) entry which is preliminary data.</text>
</comment>
<keyword evidence="9" id="KW-0121">Carboxypeptidase</keyword>
<dbReference type="GO" id="GO:0008360">
    <property type="term" value="P:regulation of cell shape"/>
    <property type="evidence" value="ECO:0007669"/>
    <property type="project" value="UniProtKB-KW"/>
</dbReference>
<dbReference type="Proteomes" id="UP000574276">
    <property type="component" value="Unassembled WGS sequence"/>
</dbReference>
<dbReference type="Pfam" id="PF00905">
    <property type="entry name" value="Transpeptidase"/>
    <property type="match status" value="1"/>
</dbReference>
<evidence type="ECO:0000256" key="11">
    <source>
        <dbReference type="ARBA" id="ARBA00022676"/>
    </source>
</evidence>
<feature type="domain" description="Glycosyl transferase family 51" evidence="30">
    <location>
        <begin position="82"/>
        <end position="264"/>
    </location>
</feature>
<comment type="pathway">
    <text evidence="26">Glycan biosynthesis.</text>
</comment>
<evidence type="ECO:0000256" key="8">
    <source>
        <dbReference type="ARBA" id="ARBA00022475"/>
    </source>
</evidence>
<reference evidence="31 32" key="1">
    <citation type="submission" date="2020-07" db="EMBL/GenBank/DDBJ databases">
        <title>Characterization and genome sequencing of isolate MD1, a novel member within the family Lachnospiraceae.</title>
        <authorList>
            <person name="Rettenmaier R."/>
            <person name="Di Bello L."/>
            <person name="Zinser C."/>
            <person name="Scheitz K."/>
            <person name="Liebl W."/>
            <person name="Zverlov V."/>
        </authorList>
    </citation>
    <scope>NUCLEOTIDE SEQUENCE [LARGE SCALE GENOMIC DNA]</scope>
    <source>
        <strain evidence="31 32">MD1</strain>
    </source>
</reference>
<evidence type="ECO:0000313" key="32">
    <source>
        <dbReference type="Proteomes" id="UP000574276"/>
    </source>
</evidence>
<dbReference type="GO" id="GO:0008955">
    <property type="term" value="F:peptidoglycan glycosyltransferase activity"/>
    <property type="evidence" value="ECO:0007669"/>
    <property type="project" value="UniProtKB-EC"/>
</dbReference>
<dbReference type="AlphaFoldDB" id="A0A839JWE0"/>
<evidence type="ECO:0000256" key="28">
    <source>
        <dbReference type="SAM" id="Phobius"/>
    </source>
</evidence>
<dbReference type="InterPro" id="IPR012338">
    <property type="entry name" value="Beta-lactam/transpept-like"/>
</dbReference>
<dbReference type="InterPro" id="IPR001460">
    <property type="entry name" value="PCN-bd_Tpept"/>
</dbReference>
<evidence type="ECO:0000256" key="2">
    <source>
        <dbReference type="ARBA" id="ARBA00004401"/>
    </source>
</evidence>
<dbReference type="GO" id="GO:0030288">
    <property type="term" value="C:outer membrane-bounded periplasmic space"/>
    <property type="evidence" value="ECO:0007669"/>
    <property type="project" value="TreeGrafter"/>
</dbReference>
<feature type="region of interest" description="Disordered" evidence="27">
    <location>
        <begin position="864"/>
        <end position="920"/>
    </location>
</feature>
<dbReference type="InterPro" id="IPR036950">
    <property type="entry name" value="PBP_transglycosylase"/>
</dbReference>
<feature type="compositionally biased region" description="Acidic residues" evidence="27">
    <location>
        <begin position="864"/>
        <end position="890"/>
    </location>
</feature>
<comment type="similarity">
    <text evidence="4">In the C-terminal section; belongs to the transpeptidase family.</text>
</comment>
<dbReference type="InterPro" id="IPR050396">
    <property type="entry name" value="Glycosyltr_51/Transpeptidase"/>
</dbReference>
<dbReference type="EC" id="2.4.99.28" evidence="24"/>
<keyword evidence="19 28" id="KW-0472">Membrane</keyword>
<proteinExistence type="inferred from homology"/>
<comment type="catalytic activity">
    <reaction evidence="23">
        <text>Preferential cleavage: (Ac)2-L-Lys-D-Ala-|-D-Ala. Also transpeptidation of peptidyl-alanyl moieties that are N-acyl substituents of D-alanine.</text>
        <dbReference type="EC" id="3.4.16.4"/>
    </reaction>
</comment>
<dbReference type="RefSeq" id="WP_228351729.1">
    <property type="nucleotide sequence ID" value="NZ_JACEGA010000001.1"/>
</dbReference>
<keyword evidence="32" id="KW-1185">Reference proteome</keyword>
<dbReference type="SUPFAM" id="SSF53955">
    <property type="entry name" value="Lysozyme-like"/>
    <property type="match status" value="1"/>
</dbReference>
<evidence type="ECO:0000256" key="1">
    <source>
        <dbReference type="ARBA" id="ARBA00002624"/>
    </source>
</evidence>
<evidence type="ECO:0000256" key="13">
    <source>
        <dbReference type="ARBA" id="ARBA00022692"/>
    </source>
</evidence>
<dbReference type="GO" id="GO:0008658">
    <property type="term" value="F:penicillin binding"/>
    <property type="evidence" value="ECO:0007669"/>
    <property type="project" value="InterPro"/>
</dbReference>
<evidence type="ECO:0000256" key="17">
    <source>
        <dbReference type="ARBA" id="ARBA00022984"/>
    </source>
</evidence>
<gene>
    <name evidence="31" type="ORF">H0486_03775</name>
</gene>
<dbReference type="NCBIfam" id="TIGR02074">
    <property type="entry name" value="PBP_1a_fam"/>
    <property type="match status" value="1"/>
</dbReference>
<dbReference type="GO" id="GO:0071555">
    <property type="term" value="P:cell wall organization"/>
    <property type="evidence" value="ECO:0007669"/>
    <property type="project" value="UniProtKB-KW"/>
</dbReference>
<dbReference type="EMBL" id="JACEGA010000001">
    <property type="protein sequence ID" value="MBB2181993.1"/>
    <property type="molecule type" value="Genomic_DNA"/>
</dbReference>
<evidence type="ECO:0000256" key="9">
    <source>
        <dbReference type="ARBA" id="ARBA00022645"/>
    </source>
</evidence>
<evidence type="ECO:0000256" key="5">
    <source>
        <dbReference type="ARBA" id="ARBA00007739"/>
    </source>
</evidence>
<evidence type="ECO:0000256" key="25">
    <source>
        <dbReference type="ARBA" id="ARBA00049902"/>
    </source>
</evidence>
<evidence type="ECO:0000256" key="21">
    <source>
        <dbReference type="ARBA" id="ARBA00023268"/>
    </source>
</evidence>
<comment type="catalytic activity">
    <reaction evidence="25">
        <text>[GlcNAc-(1-&gt;4)-Mur2Ac(oyl-L-Ala-gamma-D-Glu-L-Lys-D-Ala-D-Ala)](n)-di-trans,octa-cis-undecaprenyl diphosphate + beta-D-GlcNAc-(1-&gt;4)-Mur2Ac(oyl-L-Ala-gamma-D-Glu-L-Lys-D-Ala-D-Ala)-di-trans,octa-cis-undecaprenyl diphosphate = [GlcNAc-(1-&gt;4)-Mur2Ac(oyl-L-Ala-gamma-D-Glu-L-Lys-D-Ala-D-Ala)](n+1)-di-trans,octa-cis-undecaprenyl diphosphate + di-trans,octa-cis-undecaprenyl diphosphate + H(+)</text>
        <dbReference type="Rhea" id="RHEA:23708"/>
        <dbReference type="Rhea" id="RHEA-COMP:9602"/>
        <dbReference type="Rhea" id="RHEA-COMP:9603"/>
        <dbReference type="ChEBI" id="CHEBI:15378"/>
        <dbReference type="ChEBI" id="CHEBI:58405"/>
        <dbReference type="ChEBI" id="CHEBI:60033"/>
        <dbReference type="ChEBI" id="CHEBI:78435"/>
        <dbReference type="EC" id="2.4.99.28"/>
    </reaction>
</comment>
<dbReference type="Pfam" id="PF00912">
    <property type="entry name" value="Transgly"/>
    <property type="match status" value="1"/>
</dbReference>
<dbReference type="UniPathway" id="UPA00219"/>
<keyword evidence="13 28" id="KW-0812">Transmembrane</keyword>
<organism evidence="31 32">
    <name type="scientific">Variimorphobacter saccharofermentans</name>
    <dbReference type="NCBI Taxonomy" id="2755051"/>
    <lineage>
        <taxon>Bacteria</taxon>
        <taxon>Bacillati</taxon>
        <taxon>Bacillota</taxon>
        <taxon>Clostridia</taxon>
        <taxon>Lachnospirales</taxon>
        <taxon>Lachnospiraceae</taxon>
        <taxon>Variimorphobacter</taxon>
    </lineage>
</organism>
<evidence type="ECO:0000259" key="30">
    <source>
        <dbReference type="Pfam" id="PF00912"/>
    </source>
</evidence>
<dbReference type="EC" id="3.4.16.4" evidence="6"/>
<keyword evidence="22" id="KW-0961">Cell wall biogenesis/degradation</keyword>
<evidence type="ECO:0000256" key="23">
    <source>
        <dbReference type="ARBA" id="ARBA00034000"/>
    </source>
</evidence>
<evidence type="ECO:0000256" key="15">
    <source>
        <dbReference type="ARBA" id="ARBA00022960"/>
    </source>
</evidence>
<dbReference type="Gene3D" id="1.10.3810.10">
    <property type="entry name" value="Biosynthetic peptidoglycan transglycosylase-like"/>
    <property type="match status" value="1"/>
</dbReference>
<feature type="domain" description="Penicillin-binding protein transpeptidase" evidence="29">
    <location>
        <begin position="458"/>
        <end position="742"/>
    </location>
</feature>
<keyword evidence="18 28" id="KW-1133">Transmembrane helix</keyword>
<feature type="compositionally biased region" description="Acidic residues" evidence="27">
    <location>
        <begin position="900"/>
        <end position="914"/>
    </location>
</feature>
<accession>A0A839JWE0</accession>
<keyword evidence="8" id="KW-1003">Cell membrane</keyword>
<evidence type="ECO:0000256" key="22">
    <source>
        <dbReference type="ARBA" id="ARBA00023316"/>
    </source>
</evidence>
<keyword evidence="14" id="KW-0378">Hydrolase</keyword>
<dbReference type="InterPro" id="IPR023346">
    <property type="entry name" value="Lysozyme-like_dom_sf"/>
</dbReference>
<keyword evidence="10" id="KW-0645">Protease</keyword>
<keyword evidence="15" id="KW-0133">Cell shape</keyword>
<name>A0A839JWE0_9FIRM</name>
<dbReference type="InterPro" id="IPR001264">
    <property type="entry name" value="Glyco_trans_51"/>
</dbReference>
<dbReference type="GO" id="GO:0006508">
    <property type="term" value="P:proteolysis"/>
    <property type="evidence" value="ECO:0007669"/>
    <property type="project" value="UniProtKB-KW"/>
</dbReference>
<evidence type="ECO:0000256" key="3">
    <source>
        <dbReference type="ARBA" id="ARBA00004752"/>
    </source>
</evidence>
<comment type="pathway">
    <text evidence="3">Cell wall biogenesis; peptidoglycan biosynthesis.</text>
</comment>
<evidence type="ECO:0000313" key="31">
    <source>
        <dbReference type="EMBL" id="MBB2181993.1"/>
    </source>
</evidence>
<keyword evidence="21" id="KW-0511">Multifunctional enzyme</keyword>
<keyword evidence="16" id="KW-0735">Signal-anchor</keyword>
<evidence type="ECO:0000256" key="19">
    <source>
        <dbReference type="ARBA" id="ARBA00023136"/>
    </source>
</evidence>
<sequence>MNYSKKGIENKQNYIKSTSRRLISKTRITLFRLGIVSVVVAAIVASFAGYGFVKGLVDNAPDISEIDVIPTGFTTTIYDKEGNEIETLVGAHANRVYVTLDELPDYVKDAFIAIEDERFYEHDGIDVRGILRAAVQGLKTGDFSEGASTITQQLLKNQVFEGGLETEFIDKVERKIQEQYLAIQLENKLEKDTILEYYLNTINLGAGTYGVQTAAKRYFNKDAKDLNLSEAATIAAITQRPVYLNPINFPEDNAKRRAEILKEMLEQERITQSEYDEAVADSKDVYTRIQSVDEEQDATSYYSYFVDELIEQVMEDLQSELGYTQNQASTLLYSGGLQIYTTQDPLIQKICDDVYSDESNFPEMGTSFWELTYALSIQKNDKDKTTIHYHGNDLLEYYKDYPDPDGLYVDDKGSKFSLLFTDKKDMQKKIDAFRESVVEEGDVILGEKVTMTIQPQSSFVVMDQHTGEVAAIIGGRGKKSGNRTLNRATNTFRQPGSTFKILSTYLPALDTVGLTLASVQDDVGPYYYPGTKTQVNNWTSSSKYDGLTTLRRGIYNSMNIVTVKTFEQVTPQLGYDYLLKLGFTSLVDSRKEENGDIVSDINYPMALGGLTDGVSNLEITAAYAAIANKGVYTEPIFYTKILDHDGKVLLRNKPKQEQVMKESTAWLLTNAMEDVVKIGTGKAARLNAIDMPVAGKTGSTSNYNDLWFCGYSPYYTASVWSGFDNNRPQTERNYHKKIWRMIMEQIHIEKNLETVSFTKPDSVVSARICTKSGKLAVEGLCDHYLGGNTTRVEYFAKGTVPTEKCDMHVKATVCEKSKKLATEFCPEDSVKESVFLNKEETGKTADTPYLLPSDSCKVHTEGAAFEEDPGFLDDEYEDEEPQEEYEDEQGQETNDPDPVVPDEEPDTDIIEDITDFLNPQ</sequence>
<keyword evidence="17" id="KW-0573">Peptidoglycan synthesis</keyword>
<dbReference type="GO" id="GO:0046677">
    <property type="term" value="P:response to antibiotic"/>
    <property type="evidence" value="ECO:0007669"/>
    <property type="project" value="UniProtKB-KW"/>
</dbReference>
<evidence type="ECO:0000256" key="24">
    <source>
        <dbReference type="ARBA" id="ARBA00044770"/>
    </source>
</evidence>
<comment type="function">
    <text evidence="1">Cell wall formation. Synthesis of cross-linked peptidoglycan from the lipid intermediates. The enzyme has a penicillin-insensitive transglycosylase N-terminal domain (formation of linear glycan strands) and a penicillin-sensitive transpeptidase C-terminal domain (cross-linking of the peptide subunits).</text>
</comment>
<dbReference type="GO" id="GO:0009002">
    <property type="term" value="F:serine-type D-Ala-D-Ala carboxypeptidase activity"/>
    <property type="evidence" value="ECO:0007669"/>
    <property type="project" value="UniProtKB-EC"/>
</dbReference>
<dbReference type="FunFam" id="1.10.3810.10:FF:000001">
    <property type="entry name" value="Penicillin-binding protein 1A"/>
    <property type="match status" value="1"/>
</dbReference>
<evidence type="ECO:0000256" key="27">
    <source>
        <dbReference type="SAM" id="MobiDB-lite"/>
    </source>
</evidence>
<dbReference type="PANTHER" id="PTHR32282">
    <property type="entry name" value="BINDING PROTEIN TRANSPEPTIDASE, PUTATIVE-RELATED"/>
    <property type="match status" value="1"/>
</dbReference>
<feature type="transmembrane region" description="Helical" evidence="28">
    <location>
        <begin position="30"/>
        <end position="53"/>
    </location>
</feature>
<evidence type="ECO:0000256" key="14">
    <source>
        <dbReference type="ARBA" id="ARBA00022801"/>
    </source>
</evidence>
<comment type="similarity">
    <text evidence="5">In the N-terminal section; belongs to the glycosyltransferase 51 family.</text>
</comment>
<evidence type="ECO:0000256" key="10">
    <source>
        <dbReference type="ARBA" id="ARBA00022670"/>
    </source>
</evidence>
<keyword evidence="11" id="KW-0328">Glycosyltransferase</keyword>